<protein>
    <recommendedName>
        <fullName evidence="7 14">Ribonuclease HII</fullName>
        <shortName evidence="14">RNase HII</shortName>
        <ecNumber evidence="6 14">3.1.26.4</ecNumber>
    </recommendedName>
</protein>
<comment type="cofactor">
    <cofactor evidence="2">
        <name>Mg(2+)</name>
        <dbReference type="ChEBI" id="CHEBI:18420"/>
    </cofactor>
</comment>
<gene>
    <name evidence="14 18" type="primary">rnhB</name>
    <name evidence="18" type="ORF">C273_00530</name>
</gene>
<dbReference type="CDD" id="cd07182">
    <property type="entry name" value="RNase_HII_bacteria_HII_like"/>
    <property type="match status" value="1"/>
</dbReference>
<dbReference type="NCBIfam" id="NF000594">
    <property type="entry name" value="PRK00015.1-1"/>
    <property type="match status" value="1"/>
</dbReference>
<dbReference type="STRING" id="1229783.C273_00530"/>
<dbReference type="EMBL" id="AMSQ01000001">
    <property type="protein sequence ID" value="EKU50461.1"/>
    <property type="molecule type" value="Genomic_DNA"/>
</dbReference>
<keyword evidence="13 14" id="KW-0464">Manganese</keyword>
<dbReference type="GO" id="GO:0005737">
    <property type="term" value="C:cytoplasm"/>
    <property type="evidence" value="ECO:0007669"/>
    <property type="project" value="UniProtKB-SubCell"/>
</dbReference>
<evidence type="ECO:0000313" key="19">
    <source>
        <dbReference type="Proteomes" id="UP000009885"/>
    </source>
</evidence>
<dbReference type="Gene3D" id="3.30.420.10">
    <property type="entry name" value="Ribonuclease H-like superfamily/Ribonuclease H"/>
    <property type="match status" value="1"/>
</dbReference>
<dbReference type="GO" id="GO:0006298">
    <property type="term" value="P:mismatch repair"/>
    <property type="evidence" value="ECO:0007669"/>
    <property type="project" value="TreeGrafter"/>
</dbReference>
<keyword evidence="10 14" id="KW-0479">Metal-binding</keyword>
<dbReference type="GO" id="GO:0043137">
    <property type="term" value="P:DNA replication, removal of RNA primer"/>
    <property type="evidence" value="ECO:0007669"/>
    <property type="project" value="TreeGrafter"/>
</dbReference>
<dbReference type="AlphaFoldDB" id="K9AWJ4"/>
<sequence>MSQLTIKAIKAQLQDIHSIEVIKRQGFYNDERKGVQQAIKRRISSLEKAQALQDKYEAMTHYENEILKKQPEALICGIDEVGRGPLAGPVVASAVILEAGHQYIGIDDSKKLSLKKRLELNEAIHNQAKSVGIGVATVEEIDQLNIYVATQLAMKRAIEGLNVQPTYLLVDAMELPIDIPQTSIVKGDAKSVSIAAASVVAKTYRDNYMVALASKYPGYAFEKNVGYGTKAHLEGLDKLGVTPEHRKTFEPIKSMINRLF</sequence>
<dbReference type="GO" id="GO:0003723">
    <property type="term" value="F:RNA binding"/>
    <property type="evidence" value="ECO:0007669"/>
    <property type="project" value="UniProtKB-UniRule"/>
</dbReference>
<dbReference type="GO" id="GO:0004523">
    <property type="term" value="F:RNA-DNA hybrid ribonuclease activity"/>
    <property type="evidence" value="ECO:0007669"/>
    <property type="project" value="UniProtKB-UniRule"/>
</dbReference>
<evidence type="ECO:0000256" key="16">
    <source>
        <dbReference type="RuleBase" id="RU003515"/>
    </source>
</evidence>
<evidence type="ECO:0000256" key="10">
    <source>
        <dbReference type="ARBA" id="ARBA00022723"/>
    </source>
</evidence>
<dbReference type="NCBIfam" id="NF000595">
    <property type="entry name" value="PRK00015.1-3"/>
    <property type="match status" value="1"/>
</dbReference>
<comment type="cofactor">
    <cofactor evidence="14 15">
        <name>Mn(2+)</name>
        <dbReference type="ChEBI" id="CHEBI:29035"/>
    </cofactor>
    <cofactor evidence="14 15">
        <name>Mg(2+)</name>
        <dbReference type="ChEBI" id="CHEBI:18420"/>
    </cofactor>
    <text evidence="14 15">Manganese or magnesium. Binds 1 divalent metal ion per monomer in the absence of substrate. May bind a second metal ion after substrate binding.</text>
</comment>
<accession>K9AWJ4</accession>
<feature type="binding site" evidence="14 15">
    <location>
        <position position="171"/>
    </location>
    <ligand>
        <name>a divalent metal cation</name>
        <dbReference type="ChEBI" id="CHEBI:60240"/>
    </ligand>
</feature>
<comment type="function">
    <text evidence="3 14 16">Endonuclease that specifically degrades the RNA of RNA-DNA hybrids.</text>
</comment>
<dbReference type="OrthoDB" id="9803420at2"/>
<keyword evidence="8 14" id="KW-0963">Cytoplasm</keyword>
<comment type="catalytic activity">
    <reaction evidence="1 14 15 16">
        <text>Endonucleolytic cleavage to 5'-phosphomonoester.</text>
        <dbReference type="EC" id="3.1.26.4"/>
    </reaction>
</comment>
<keyword evidence="9 14" id="KW-0540">Nuclease</keyword>
<dbReference type="RefSeq" id="WP_009381710.1">
    <property type="nucleotide sequence ID" value="NZ_AMSQ01000001.1"/>
</dbReference>
<dbReference type="Proteomes" id="UP000009885">
    <property type="component" value="Unassembled WGS sequence"/>
</dbReference>
<evidence type="ECO:0000256" key="4">
    <source>
        <dbReference type="ARBA" id="ARBA00004496"/>
    </source>
</evidence>
<feature type="binding site" evidence="14 15">
    <location>
        <position position="79"/>
    </location>
    <ligand>
        <name>a divalent metal cation</name>
        <dbReference type="ChEBI" id="CHEBI:60240"/>
    </ligand>
</feature>
<feature type="binding site" evidence="14 15">
    <location>
        <position position="80"/>
    </location>
    <ligand>
        <name>a divalent metal cation</name>
        <dbReference type="ChEBI" id="CHEBI:60240"/>
    </ligand>
</feature>
<dbReference type="GO" id="GO:0030145">
    <property type="term" value="F:manganese ion binding"/>
    <property type="evidence" value="ECO:0007669"/>
    <property type="project" value="UniProtKB-UniRule"/>
</dbReference>
<evidence type="ECO:0000256" key="5">
    <source>
        <dbReference type="ARBA" id="ARBA00007383"/>
    </source>
</evidence>
<dbReference type="InterPro" id="IPR022898">
    <property type="entry name" value="RNase_HII"/>
</dbReference>
<feature type="domain" description="RNase H type-2" evidence="17">
    <location>
        <begin position="73"/>
        <end position="260"/>
    </location>
</feature>
<evidence type="ECO:0000256" key="12">
    <source>
        <dbReference type="ARBA" id="ARBA00022801"/>
    </source>
</evidence>
<evidence type="ECO:0000256" key="7">
    <source>
        <dbReference type="ARBA" id="ARBA00019179"/>
    </source>
</evidence>
<comment type="caution">
    <text evidence="18">The sequence shown here is derived from an EMBL/GenBank/DDBJ whole genome shotgun (WGS) entry which is preliminary data.</text>
</comment>
<keyword evidence="12 14" id="KW-0378">Hydrolase</keyword>
<evidence type="ECO:0000313" key="18">
    <source>
        <dbReference type="EMBL" id="EKU50461.1"/>
    </source>
</evidence>
<dbReference type="Pfam" id="PF01351">
    <property type="entry name" value="RNase_HII"/>
    <property type="match status" value="1"/>
</dbReference>
<evidence type="ECO:0000256" key="15">
    <source>
        <dbReference type="PROSITE-ProRule" id="PRU01319"/>
    </source>
</evidence>
<comment type="subcellular location">
    <subcellularLocation>
        <location evidence="4 14">Cytoplasm</location>
    </subcellularLocation>
</comment>
<evidence type="ECO:0000256" key="3">
    <source>
        <dbReference type="ARBA" id="ARBA00004065"/>
    </source>
</evidence>
<dbReference type="InterPro" id="IPR001352">
    <property type="entry name" value="RNase_HII/HIII"/>
</dbReference>
<organism evidence="18 19">
    <name type="scientific">Staphylococcus massiliensis S46</name>
    <dbReference type="NCBI Taxonomy" id="1229783"/>
    <lineage>
        <taxon>Bacteria</taxon>
        <taxon>Bacillati</taxon>
        <taxon>Bacillota</taxon>
        <taxon>Bacilli</taxon>
        <taxon>Bacillales</taxon>
        <taxon>Staphylococcaceae</taxon>
        <taxon>Staphylococcus</taxon>
    </lineage>
</organism>
<dbReference type="PANTHER" id="PTHR10954:SF18">
    <property type="entry name" value="RIBONUCLEASE HII"/>
    <property type="match status" value="1"/>
</dbReference>
<evidence type="ECO:0000256" key="1">
    <source>
        <dbReference type="ARBA" id="ARBA00000077"/>
    </source>
</evidence>
<evidence type="ECO:0000256" key="8">
    <source>
        <dbReference type="ARBA" id="ARBA00022490"/>
    </source>
</evidence>
<keyword evidence="19" id="KW-1185">Reference proteome</keyword>
<dbReference type="PATRIC" id="fig|1229783.3.peg.109"/>
<dbReference type="FunFam" id="3.30.420.10:FF:000006">
    <property type="entry name" value="Ribonuclease HII"/>
    <property type="match status" value="1"/>
</dbReference>
<evidence type="ECO:0000256" key="11">
    <source>
        <dbReference type="ARBA" id="ARBA00022759"/>
    </source>
</evidence>
<evidence type="ECO:0000256" key="14">
    <source>
        <dbReference type="HAMAP-Rule" id="MF_00052"/>
    </source>
</evidence>
<dbReference type="PANTHER" id="PTHR10954">
    <property type="entry name" value="RIBONUCLEASE H2 SUBUNIT A"/>
    <property type="match status" value="1"/>
</dbReference>
<reference evidence="18 19" key="1">
    <citation type="journal article" date="2013" name="Genome Announc.">
        <title>Genome Sequence of Staphylococcus massiliensis Strain S46, Isolated from the Surface of Healthy Human Skin.</title>
        <authorList>
            <person name="Srivastav R."/>
            <person name="Singh A."/>
            <person name="Jangir P.K."/>
            <person name="Kumari C."/>
            <person name="Muduli S."/>
            <person name="Sharma R."/>
        </authorList>
    </citation>
    <scope>NUCLEOTIDE SEQUENCE [LARGE SCALE GENOMIC DNA]</scope>
    <source>
        <strain evidence="18 19">S46</strain>
    </source>
</reference>
<dbReference type="InterPro" id="IPR024567">
    <property type="entry name" value="RNase_HII/HIII_dom"/>
</dbReference>
<dbReference type="InterPro" id="IPR036397">
    <property type="entry name" value="RNaseH_sf"/>
</dbReference>
<dbReference type="eggNOG" id="COG0164">
    <property type="taxonomic scope" value="Bacteria"/>
</dbReference>
<dbReference type="PROSITE" id="PS51975">
    <property type="entry name" value="RNASE_H_2"/>
    <property type="match status" value="1"/>
</dbReference>
<evidence type="ECO:0000256" key="2">
    <source>
        <dbReference type="ARBA" id="ARBA00001946"/>
    </source>
</evidence>
<evidence type="ECO:0000256" key="9">
    <source>
        <dbReference type="ARBA" id="ARBA00022722"/>
    </source>
</evidence>
<dbReference type="GO" id="GO:0032299">
    <property type="term" value="C:ribonuclease H2 complex"/>
    <property type="evidence" value="ECO:0007669"/>
    <property type="project" value="TreeGrafter"/>
</dbReference>
<proteinExistence type="inferred from homology"/>
<name>K9AWJ4_9STAP</name>
<dbReference type="EC" id="3.1.26.4" evidence="6 14"/>
<dbReference type="HAMAP" id="MF_00052_B">
    <property type="entry name" value="RNase_HII_B"/>
    <property type="match status" value="1"/>
</dbReference>
<evidence type="ECO:0000256" key="6">
    <source>
        <dbReference type="ARBA" id="ARBA00012180"/>
    </source>
</evidence>
<comment type="similarity">
    <text evidence="5 14 16">Belongs to the RNase HII family.</text>
</comment>
<evidence type="ECO:0000256" key="13">
    <source>
        <dbReference type="ARBA" id="ARBA00023211"/>
    </source>
</evidence>
<keyword evidence="11 14" id="KW-0255">Endonuclease</keyword>
<evidence type="ECO:0000259" key="17">
    <source>
        <dbReference type="PROSITE" id="PS51975"/>
    </source>
</evidence>
<dbReference type="InterPro" id="IPR012337">
    <property type="entry name" value="RNaseH-like_sf"/>
</dbReference>
<dbReference type="SUPFAM" id="SSF53098">
    <property type="entry name" value="Ribonuclease H-like"/>
    <property type="match status" value="1"/>
</dbReference>